<keyword evidence="2" id="KW-0732">Signal</keyword>
<reference evidence="3" key="1">
    <citation type="submission" date="2023-03" db="EMBL/GenBank/DDBJ databases">
        <title>Massive genome expansion in bonnet fungi (Mycena s.s.) driven by repeated elements and novel gene families across ecological guilds.</title>
        <authorList>
            <consortium name="Lawrence Berkeley National Laboratory"/>
            <person name="Harder C.B."/>
            <person name="Miyauchi S."/>
            <person name="Viragh M."/>
            <person name="Kuo A."/>
            <person name="Thoen E."/>
            <person name="Andreopoulos B."/>
            <person name="Lu D."/>
            <person name="Skrede I."/>
            <person name="Drula E."/>
            <person name="Henrissat B."/>
            <person name="Morin E."/>
            <person name="Kohler A."/>
            <person name="Barry K."/>
            <person name="LaButti K."/>
            <person name="Morin E."/>
            <person name="Salamov A."/>
            <person name="Lipzen A."/>
            <person name="Mereny Z."/>
            <person name="Hegedus B."/>
            <person name="Baldrian P."/>
            <person name="Stursova M."/>
            <person name="Weitz H."/>
            <person name="Taylor A."/>
            <person name="Grigoriev I.V."/>
            <person name="Nagy L.G."/>
            <person name="Martin F."/>
            <person name="Kauserud H."/>
        </authorList>
    </citation>
    <scope>NUCLEOTIDE SEQUENCE</scope>
    <source>
        <strain evidence="3">9144</strain>
    </source>
</reference>
<feature type="region of interest" description="Disordered" evidence="1">
    <location>
        <begin position="146"/>
        <end position="173"/>
    </location>
</feature>
<gene>
    <name evidence="3" type="ORF">GGX14DRAFT_391546</name>
</gene>
<evidence type="ECO:0000313" key="4">
    <source>
        <dbReference type="Proteomes" id="UP001219525"/>
    </source>
</evidence>
<protein>
    <submittedName>
        <fullName evidence="3">Uncharacterized protein</fullName>
    </submittedName>
</protein>
<dbReference type="EMBL" id="JARJCW010000016">
    <property type="protein sequence ID" value="KAJ7215867.1"/>
    <property type="molecule type" value="Genomic_DNA"/>
</dbReference>
<feature type="compositionally biased region" description="Gly residues" evidence="1">
    <location>
        <begin position="162"/>
        <end position="173"/>
    </location>
</feature>
<organism evidence="3 4">
    <name type="scientific">Mycena pura</name>
    <dbReference type="NCBI Taxonomy" id="153505"/>
    <lineage>
        <taxon>Eukaryota</taxon>
        <taxon>Fungi</taxon>
        <taxon>Dikarya</taxon>
        <taxon>Basidiomycota</taxon>
        <taxon>Agaricomycotina</taxon>
        <taxon>Agaricomycetes</taxon>
        <taxon>Agaricomycetidae</taxon>
        <taxon>Agaricales</taxon>
        <taxon>Marasmiineae</taxon>
        <taxon>Mycenaceae</taxon>
        <taxon>Mycena</taxon>
    </lineage>
</organism>
<keyword evidence="4" id="KW-1185">Reference proteome</keyword>
<evidence type="ECO:0000313" key="3">
    <source>
        <dbReference type="EMBL" id="KAJ7215867.1"/>
    </source>
</evidence>
<dbReference type="AlphaFoldDB" id="A0AAD6YJL1"/>
<proteinExistence type="predicted"/>
<dbReference type="Proteomes" id="UP001219525">
    <property type="component" value="Unassembled WGS sequence"/>
</dbReference>
<sequence>MPLLLLFVCAPFRYASTLTSPHHYSGPLLPGIIAGAGAGAGPRVHARACRRIWRGDSSAEARWHAGGNTGPVPTQAGIHEKNAAPARRDPPSYFYFFSSDTPIRHNAEATVPVDTVSATGQPTAKKRVVAVDDPESHEYLKNAAAVPGSGTRSARDLDGRGGGHGGGRGGGGLGAGRGLVVPVGIPRHTCADLGRLKQVTADVARPAVACPELLSSWWADRSRPGHTWAELILTGRPQVSVKKKIDSIGLQYLSATYIGVEPKTVENRFLGGENDRLCSAEIPPFRCPADLVPLRTGARGVIDPRLATQGHLVVLPRAMWVAKGSMHTYG</sequence>
<accession>A0AAD6YJL1</accession>
<name>A0AAD6YJL1_9AGAR</name>
<comment type="caution">
    <text evidence="3">The sequence shown here is derived from an EMBL/GenBank/DDBJ whole genome shotgun (WGS) entry which is preliminary data.</text>
</comment>
<evidence type="ECO:0000256" key="1">
    <source>
        <dbReference type="SAM" id="MobiDB-lite"/>
    </source>
</evidence>
<feature type="signal peptide" evidence="2">
    <location>
        <begin position="1"/>
        <end position="17"/>
    </location>
</feature>
<evidence type="ECO:0000256" key="2">
    <source>
        <dbReference type="SAM" id="SignalP"/>
    </source>
</evidence>
<feature type="chain" id="PRO_5042207245" evidence="2">
    <location>
        <begin position="18"/>
        <end position="330"/>
    </location>
</feature>